<name>A0AAD6TWI4_9AGAR</name>
<sequence>MTSHRSLRSHAKRTSSAATPAASGPASSAAKKKKPVGAKKTHAQKSPTLPTIPSASSLLNNSQQTTDEWYKSKRTKKGYANYVKSGKKWLVDWTAEGRLDDEISADAFDEITAETPLALRALTAYKCEHLERGFASAEGLRSALKDYFERVRGCQGEFWRYNSHTEKWEGNPVFENGFKTYYESLKNRHNRTSTATQALPMLPADLKIILEYLDSEEAIKLLSFPGAPLPGGVGMPKMLEQR</sequence>
<reference evidence="2" key="1">
    <citation type="submission" date="2023-03" db="EMBL/GenBank/DDBJ databases">
        <title>Massive genome expansion in bonnet fungi (Mycena s.s.) driven by repeated elements and novel gene families across ecological guilds.</title>
        <authorList>
            <consortium name="Lawrence Berkeley National Laboratory"/>
            <person name="Harder C.B."/>
            <person name="Miyauchi S."/>
            <person name="Viragh M."/>
            <person name="Kuo A."/>
            <person name="Thoen E."/>
            <person name="Andreopoulos B."/>
            <person name="Lu D."/>
            <person name="Skrede I."/>
            <person name="Drula E."/>
            <person name="Henrissat B."/>
            <person name="Morin E."/>
            <person name="Kohler A."/>
            <person name="Barry K."/>
            <person name="LaButti K."/>
            <person name="Morin E."/>
            <person name="Salamov A."/>
            <person name="Lipzen A."/>
            <person name="Mereny Z."/>
            <person name="Hegedus B."/>
            <person name="Baldrian P."/>
            <person name="Stursova M."/>
            <person name="Weitz H."/>
            <person name="Taylor A."/>
            <person name="Grigoriev I.V."/>
            <person name="Nagy L.G."/>
            <person name="Martin F."/>
            <person name="Kauserud H."/>
        </authorList>
    </citation>
    <scope>NUCLEOTIDE SEQUENCE</scope>
    <source>
        <strain evidence="2">CBHHK173m</strain>
    </source>
</reference>
<evidence type="ECO:0000256" key="1">
    <source>
        <dbReference type="SAM" id="MobiDB-lite"/>
    </source>
</evidence>
<organism evidence="2 3">
    <name type="scientific">Mycena belliarum</name>
    <dbReference type="NCBI Taxonomy" id="1033014"/>
    <lineage>
        <taxon>Eukaryota</taxon>
        <taxon>Fungi</taxon>
        <taxon>Dikarya</taxon>
        <taxon>Basidiomycota</taxon>
        <taxon>Agaricomycotina</taxon>
        <taxon>Agaricomycetes</taxon>
        <taxon>Agaricomycetidae</taxon>
        <taxon>Agaricales</taxon>
        <taxon>Marasmiineae</taxon>
        <taxon>Mycenaceae</taxon>
        <taxon>Mycena</taxon>
    </lineage>
</organism>
<evidence type="ECO:0000313" key="3">
    <source>
        <dbReference type="Proteomes" id="UP001222325"/>
    </source>
</evidence>
<feature type="region of interest" description="Disordered" evidence="1">
    <location>
        <begin position="1"/>
        <end position="60"/>
    </location>
</feature>
<feature type="compositionally biased region" description="Basic residues" evidence="1">
    <location>
        <begin position="30"/>
        <end position="43"/>
    </location>
</feature>
<feature type="compositionally biased region" description="Low complexity" evidence="1">
    <location>
        <begin position="14"/>
        <end position="29"/>
    </location>
</feature>
<dbReference type="EMBL" id="JARJCN010000047">
    <property type="protein sequence ID" value="KAJ7082065.1"/>
    <property type="molecule type" value="Genomic_DNA"/>
</dbReference>
<feature type="compositionally biased region" description="Basic residues" evidence="1">
    <location>
        <begin position="1"/>
        <end position="13"/>
    </location>
</feature>
<dbReference type="Proteomes" id="UP001222325">
    <property type="component" value="Unassembled WGS sequence"/>
</dbReference>
<accession>A0AAD6TWI4</accession>
<protein>
    <submittedName>
        <fullName evidence="2">Uncharacterized protein</fullName>
    </submittedName>
</protein>
<feature type="compositionally biased region" description="Polar residues" evidence="1">
    <location>
        <begin position="44"/>
        <end position="60"/>
    </location>
</feature>
<evidence type="ECO:0000313" key="2">
    <source>
        <dbReference type="EMBL" id="KAJ7082065.1"/>
    </source>
</evidence>
<keyword evidence="3" id="KW-1185">Reference proteome</keyword>
<dbReference type="AlphaFoldDB" id="A0AAD6TWI4"/>
<comment type="caution">
    <text evidence="2">The sequence shown here is derived from an EMBL/GenBank/DDBJ whole genome shotgun (WGS) entry which is preliminary data.</text>
</comment>
<gene>
    <name evidence="2" type="ORF">B0H15DRAFT_803434</name>
</gene>
<proteinExistence type="predicted"/>